<reference evidence="1 2" key="1">
    <citation type="submission" date="2016-10" db="EMBL/GenBank/DDBJ databases">
        <authorList>
            <person name="de Groot N.N."/>
        </authorList>
    </citation>
    <scope>NUCLEOTIDE SEQUENCE [LARGE SCALE GENOMIC DNA]</scope>
    <source>
        <strain evidence="1 2">DSM 1736</strain>
    </source>
</reference>
<sequence length="81" mass="9511">MTKYREILRLQSLGFSQQNIAYSSNVSKKTVNRVINRARELNISWPLADRLTLYWSKYCSPTIRRVKSRECQTLPTSARNC</sequence>
<dbReference type="SUPFAM" id="SSF46894">
    <property type="entry name" value="C-terminal effector domain of the bipartite response regulators"/>
    <property type="match status" value="1"/>
</dbReference>
<proteinExistence type="predicted"/>
<protein>
    <recommendedName>
        <fullName evidence="3">Homeodomain-like domain-containing protein</fullName>
    </recommendedName>
</protein>
<gene>
    <name evidence="1" type="ORF">SAMN04488502_101482</name>
</gene>
<evidence type="ECO:0000313" key="1">
    <source>
        <dbReference type="EMBL" id="SDL65982.1"/>
    </source>
</evidence>
<organism evidence="1 2">
    <name type="scientific">Dendrosporobacter quercicolus</name>
    <dbReference type="NCBI Taxonomy" id="146817"/>
    <lineage>
        <taxon>Bacteria</taxon>
        <taxon>Bacillati</taxon>
        <taxon>Bacillota</taxon>
        <taxon>Negativicutes</taxon>
        <taxon>Selenomonadales</taxon>
        <taxon>Sporomusaceae</taxon>
        <taxon>Dendrosporobacter</taxon>
    </lineage>
</organism>
<dbReference type="Proteomes" id="UP000214880">
    <property type="component" value="Unassembled WGS sequence"/>
</dbReference>
<dbReference type="EMBL" id="FNHB01000001">
    <property type="protein sequence ID" value="SDL65982.1"/>
    <property type="molecule type" value="Genomic_DNA"/>
</dbReference>
<keyword evidence="2" id="KW-1185">Reference proteome</keyword>
<dbReference type="GO" id="GO:0006355">
    <property type="term" value="P:regulation of DNA-templated transcription"/>
    <property type="evidence" value="ECO:0007669"/>
    <property type="project" value="InterPro"/>
</dbReference>
<dbReference type="InterPro" id="IPR016032">
    <property type="entry name" value="Sig_transdc_resp-reg_C-effctor"/>
</dbReference>
<name>A0A1G9LV58_9FIRM</name>
<dbReference type="STRING" id="146817.SAMN04488502_101482"/>
<evidence type="ECO:0000313" key="2">
    <source>
        <dbReference type="Proteomes" id="UP000214880"/>
    </source>
</evidence>
<evidence type="ECO:0008006" key="3">
    <source>
        <dbReference type="Google" id="ProtNLM"/>
    </source>
</evidence>
<dbReference type="AlphaFoldDB" id="A0A1G9LV58"/>
<dbReference type="GO" id="GO:0003677">
    <property type="term" value="F:DNA binding"/>
    <property type="evidence" value="ECO:0007669"/>
    <property type="project" value="InterPro"/>
</dbReference>
<accession>A0A1G9LV58</accession>